<keyword evidence="10" id="KW-0626">Porin</keyword>
<keyword evidence="12" id="KW-0564">Palmitate</keyword>
<dbReference type="InterPro" id="IPR003715">
    <property type="entry name" value="Poly_export_N"/>
</dbReference>
<dbReference type="Gene3D" id="3.30.1950.10">
    <property type="entry name" value="wza like domain"/>
    <property type="match status" value="1"/>
</dbReference>
<gene>
    <name evidence="17" type="ORF">LPB142_01210</name>
</gene>
<dbReference type="GO" id="GO:0009279">
    <property type="term" value="C:cell outer membrane"/>
    <property type="evidence" value="ECO:0007669"/>
    <property type="project" value="UniProtKB-SubCell"/>
</dbReference>
<comment type="subcellular location">
    <subcellularLocation>
        <location evidence="1">Cell outer membrane</location>
        <topology evidence="1">Multi-pass membrane protein</topology>
    </subcellularLocation>
</comment>
<evidence type="ECO:0000256" key="2">
    <source>
        <dbReference type="ARBA" id="ARBA00009450"/>
    </source>
</evidence>
<keyword evidence="8" id="KW-0625">Polysaccharide transport</keyword>
<dbReference type="GO" id="GO:0046930">
    <property type="term" value="C:pore complex"/>
    <property type="evidence" value="ECO:0007669"/>
    <property type="project" value="UniProtKB-KW"/>
</dbReference>
<dbReference type="RefSeq" id="WP_068766437.1">
    <property type="nucleotide sequence ID" value="NZ_CP017781.1"/>
</dbReference>
<evidence type="ECO:0000256" key="11">
    <source>
        <dbReference type="ARBA" id="ARBA00023136"/>
    </source>
</evidence>
<evidence type="ECO:0000256" key="4">
    <source>
        <dbReference type="ARBA" id="ARBA00022452"/>
    </source>
</evidence>
<evidence type="ECO:0000256" key="10">
    <source>
        <dbReference type="ARBA" id="ARBA00023114"/>
    </source>
</evidence>
<keyword evidence="6" id="KW-0812">Transmembrane</keyword>
<feature type="domain" description="SLBB" evidence="16">
    <location>
        <begin position="175"/>
        <end position="243"/>
    </location>
</feature>
<dbReference type="GO" id="GO:0015159">
    <property type="term" value="F:polysaccharide transmembrane transporter activity"/>
    <property type="evidence" value="ECO:0007669"/>
    <property type="project" value="InterPro"/>
</dbReference>
<dbReference type="AlphaFoldDB" id="A0A1D9M8P4"/>
<dbReference type="PANTHER" id="PTHR33619">
    <property type="entry name" value="POLYSACCHARIDE EXPORT PROTEIN GFCE-RELATED"/>
    <property type="match status" value="1"/>
</dbReference>
<feature type="domain" description="Polysaccharide export protein N-terminal" evidence="15">
    <location>
        <begin position="81"/>
        <end position="160"/>
    </location>
</feature>
<accession>A0A1D9M8P4</accession>
<dbReference type="Pfam" id="PF22461">
    <property type="entry name" value="SLBB_2"/>
    <property type="match status" value="1"/>
</dbReference>
<protein>
    <submittedName>
        <fullName evidence="17">Polysaccharide biosynthesis protein</fullName>
    </submittedName>
</protein>
<dbReference type="STRING" id="1850250.LPB142_01210"/>
<dbReference type="Pfam" id="PF02563">
    <property type="entry name" value="Poly_export"/>
    <property type="match status" value="1"/>
</dbReference>
<evidence type="ECO:0000256" key="5">
    <source>
        <dbReference type="ARBA" id="ARBA00022597"/>
    </source>
</evidence>
<keyword evidence="7" id="KW-0732">Signal</keyword>
<keyword evidence="9" id="KW-0406">Ion transport</keyword>
<dbReference type="Gene3D" id="3.10.560.10">
    <property type="entry name" value="Outer membrane lipoprotein wza domain like"/>
    <property type="match status" value="2"/>
</dbReference>
<name>A0A1D9M8P4_9RHOB</name>
<evidence type="ECO:0000259" key="15">
    <source>
        <dbReference type="Pfam" id="PF02563"/>
    </source>
</evidence>
<dbReference type="PANTHER" id="PTHR33619:SF3">
    <property type="entry name" value="POLYSACCHARIDE EXPORT PROTEIN GFCE-RELATED"/>
    <property type="match status" value="1"/>
</dbReference>
<keyword evidence="11" id="KW-0472">Membrane</keyword>
<evidence type="ECO:0000313" key="18">
    <source>
        <dbReference type="Proteomes" id="UP000176562"/>
    </source>
</evidence>
<evidence type="ECO:0000259" key="16">
    <source>
        <dbReference type="Pfam" id="PF22461"/>
    </source>
</evidence>
<reference evidence="17 18" key="1">
    <citation type="submission" date="2016-10" db="EMBL/GenBank/DDBJ databases">
        <title>Rhodobacter sp. LPB0142, isolated from sea water.</title>
        <authorList>
            <person name="Kim E."/>
            <person name="Yi H."/>
        </authorList>
    </citation>
    <scope>NUCLEOTIDE SEQUENCE [LARGE SCALE GENOMIC DNA]</scope>
    <source>
        <strain evidence="17 18">LPB0142</strain>
    </source>
</reference>
<keyword evidence="18" id="KW-1185">Reference proteome</keyword>
<evidence type="ECO:0000256" key="3">
    <source>
        <dbReference type="ARBA" id="ARBA00022448"/>
    </source>
</evidence>
<dbReference type="Proteomes" id="UP000176562">
    <property type="component" value="Chromosome"/>
</dbReference>
<keyword evidence="3" id="KW-0813">Transport</keyword>
<keyword evidence="5" id="KW-0762">Sugar transport</keyword>
<dbReference type="GO" id="GO:0006811">
    <property type="term" value="P:monoatomic ion transport"/>
    <property type="evidence" value="ECO:0007669"/>
    <property type="project" value="UniProtKB-KW"/>
</dbReference>
<evidence type="ECO:0000313" key="17">
    <source>
        <dbReference type="EMBL" id="AOZ68099.1"/>
    </source>
</evidence>
<comment type="similarity">
    <text evidence="2">Belongs to the BexD/CtrA/VexA family.</text>
</comment>
<dbReference type="PROSITE" id="PS51257">
    <property type="entry name" value="PROKAR_LIPOPROTEIN"/>
    <property type="match status" value="1"/>
</dbReference>
<evidence type="ECO:0000256" key="1">
    <source>
        <dbReference type="ARBA" id="ARBA00004571"/>
    </source>
</evidence>
<evidence type="ECO:0000256" key="14">
    <source>
        <dbReference type="ARBA" id="ARBA00023288"/>
    </source>
</evidence>
<proteinExistence type="inferred from homology"/>
<evidence type="ECO:0000256" key="8">
    <source>
        <dbReference type="ARBA" id="ARBA00023047"/>
    </source>
</evidence>
<dbReference type="EMBL" id="CP017781">
    <property type="protein sequence ID" value="AOZ68099.1"/>
    <property type="molecule type" value="Genomic_DNA"/>
</dbReference>
<evidence type="ECO:0000256" key="9">
    <source>
        <dbReference type="ARBA" id="ARBA00023065"/>
    </source>
</evidence>
<dbReference type="InterPro" id="IPR054765">
    <property type="entry name" value="SLBB_dom"/>
</dbReference>
<evidence type="ECO:0000256" key="7">
    <source>
        <dbReference type="ARBA" id="ARBA00022729"/>
    </source>
</evidence>
<dbReference type="GO" id="GO:0015288">
    <property type="term" value="F:porin activity"/>
    <property type="evidence" value="ECO:0007669"/>
    <property type="project" value="UniProtKB-KW"/>
</dbReference>
<evidence type="ECO:0000256" key="12">
    <source>
        <dbReference type="ARBA" id="ARBA00023139"/>
    </source>
</evidence>
<dbReference type="KEGG" id="rhp:LPB142_01210"/>
<sequence>MSRLLTTVGFTLTILVAASCTTPRGAALTREIVREETAPDQDFAVMRVGRDNIAQIQAFPRTGPSGGANWPGPHRGADTGVIETGDTLDLMVWDSQENSLLTQNASRSSTMKGLVVTESGDVFVPYIDSVFVRGLTPTQARAKIQKALEPISPTAQVQLNVTQGRLNTVDVVSGVAKPGSFPLADRNTSVLSVIAQAGGIPANLRNPEVRLIRAGKTYRIPARELLSDASRNIPVRGNDKIVVAADERYFTAIGATGSEEIVYFSKARLTALEALAEIGGLADTRADPKGLIVLREYPASAVKPGGPERAQMIFAFDLTSADGLFAARKFQINPEDTVVATEASLTMTRNVLSVIGSVLGTARTATLISE</sequence>
<dbReference type="InterPro" id="IPR049712">
    <property type="entry name" value="Poly_export"/>
</dbReference>
<organism evidence="17 18">
    <name type="scientific">Rhodobacter xanthinilyticus</name>
    <dbReference type="NCBI Taxonomy" id="1850250"/>
    <lineage>
        <taxon>Bacteria</taxon>
        <taxon>Pseudomonadati</taxon>
        <taxon>Pseudomonadota</taxon>
        <taxon>Alphaproteobacteria</taxon>
        <taxon>Rhodobacterales</taxon>
        <taxon>Rhodobacter group</taxon>
        <taxon>Rhodobacter</taxon>
    </lineage>
</organism>
<keyword evidence="13" id="KW-0998">Cell outer membrane</keyword>
<keyword evidence="14" id="KW-0449">Lipoprotein</keyword>
<evidence type="ECO:0000256" key="6">
    <source>
        <dbReference type="ARBA" id="ARBA00022692"/>
    </source>
</evidence>
<evidence type="ECO:0000256" key="13">
    <source>
        <dbReference type="ARBA" id="ARBA00023237"/>
    </source>
</evidence>
<keyword evidence="4" id="KW-1134">Transmembrane beta strand</keyword>